<dbReference type="InterPro" id="IPR008160">
    <property type="entry name" value="Collagen"/>
</dbReference>
<dbReference type="InterPro" id="IPR007110">
    <property type="entry name" value="Ig-like_dom"/>
</dbReference>
<dbReference type="STRING" id="1965070.A0A443Q7P5"/>
<dbReference type="OrthoDB" id="8626508at2759"/>
<keyword evidence="4" id="KW-1185">Reference proteome</keyword>
<dbReference type="PROSITE" id="PS50835">
    <property type="entry name" value="IG_LIKE"/>
    <property type="match status" value="1"/>
</dbReference>
<dbReference type="Pfam" id="PF13927">
    <property type="entry name" value="Ig_3"/>
    <property type="match status" value="1"/>
</dbReference>
<accession>A0A443Q7P5</accession>
<evidence type="ECO:0000256" key="1">
    <source>
        <dbReference type="SAM" id="MobiDB-lite"/>
    </source>
</evidence>
<dbReference type="Gene3D" id="2.60.40.10">
    <property type="entry name" value="Immunoglobulins"/>
    <property type="match status" value="1"/>
</dbReference>
<dbReference type="Pfam" id="PF01391">
    <property type="entry name" value="Collagen"/>
    <property type="match status" value="1"/>
</dbReference>
<feature type="region of interest" description="Disordered" evidence="1">
    <location>
        <begin position="1"/>
        <end position="36"/>
    </location>
</feature>
<dbReference type="InterPro" id="IPR013783">
    <property type="entry name" value="Ig-like_fold"/>
</dbReference>
<dbReference type="Proteomes" id="UP000285301">
    <property type="component" value="Unassembled WGS sequence"/>
</dbReference>
<sequence>MGPRGPPGLQGLPGMAGARGRKGMPGKPGMPGVPGVEVWKIDGTETNKLLIPPKMNDKETQTTYTFEEGENVNLECVADGVPAPKYSWRREDKKPIRTGIWS</sequence>
<proteinExistence type="predicted"/>
<protein>
    <recommendedName>
        <fullName evidence="2">Ig-like domain-containing protein</fullName>
    </recommendedName>
</protein>
<organism evidence="3 4">
    <name type="scientific">Dinothrombium tinctorium</name>
    <dbReference type="NCBI Taxonomy" id="1965070"/>
    <lineage>
        <taxon>Eukaryota</taxon>
        <taxon>Metazoa</taxon>
        <taxon>Ecdysozoa</taxon>
        <taxon>Arthropoda</taxon>
        <taxon>Chelicerata</taxon>
        <taxon>Arachnida</taxon>
        <taxon>Acari</taxon>
        <taxon>Acariformes</taxon>
        <taxon>Trombidiformes</taxon>
        <taxon>Prostigmata</taxon>
        <taxon>Anystina</taxon>
        <taxon>Parasitengona</taxon>
        <taxon>Trombidioidea</taxon>
        <taxon>Trombidiidae</taxon>
        <taxon>Dinothrombium</taxon>
    </lineage>
</organism>
<dbReference type="SUPFAM" id="SSF48726">
    <property type="entry name" value="Immunoglobulin"/>
    <property type="match status" value="1"/>
</dbReference>
<evidence type="ECO:0000313" key="4">
    <source>
        <dbReference type="Proteomes" id="UP000285301"/>
    </source>
</evidence>
<comment type="caution">
    <text evidence="3">The sequence shown here is derived from an EMBL/GenBank/DDBJ whole genome shotgun (WGS) entry which is preliminary data.</text>
</comment>
<feature type="compositionally biased region" description="Low complexity" evidence="1">
    <location>
        <begin position="7"/>
        <end position="18"/>
    </location>
</feature>
<dbReference type="InterPro" id="IPR036179">
    <property type="entry name" value="Ig-like_dom_sf"/>
</dbReference>
<reference evidence="3 4" key="1">
    <citation type="journal article" date="2018" name="Gigascience">
        <title>Genomes of trombidid mites reveal novel predicted allergens and laterally-transferred genes associated with secondary metabolism.</title>
        <authorList>
            <person name="Dong X."/>
            <person name="Chaisiri K."/>
            <person name="Xia D."/>
            <person name="Armstrong S.D."/>
            <person name="Fang Y."/>
            <person name="Donnelly M.J."/>
            <person name="Kadowaki T."/>
            <person name="McGarry J.W."/>
            <person name="Darby A.C."/>
            <person name="Makepeace B.L."/>
        </authorList>
    </citation>
    <scope>NUCLEOTIDE SEQUENCE [LARGE SCALE GENOMIC DNA]</scope>
    <source>
        <strain evidence="3">UoL-WK</strain>
    </source>
</reference>
<gene>
    <name evidence="3" type="ORF">B4U79_10782</name>
</gene>
<feature type="domain" description="Ig-like" evidence="2">
    <location>
        <begin position="53"/>
        <end position="102"/>
    </location>
</feature>
<name>A0A443Q7P5_9ACAR</name>
<feature type="non-terminal residue" evidence="3">
    <location>
        <position position="102"/>
    </location>
</feature>
<evidence type="ECO:0000259" key="2">
    <source>
        <dbReference type="PROSITE" id="PS50835"/>
    </source>
</evidence>
<dbReference type="EMBL" id="NCKU01017105">
    <property type="protein sequence ID" value="RWR99056.1"/>
    <property type="molecule type" value="Genomic_DNA"/>
</dbReference>
<evidence type="ECO:0000313" key="3">
    <source>
        <dbReference type="EMBL" id="RWR99056.1"/>
    </source>
</evidence>
<dbReference type="AlphaFoldDB" id="A0A443Q7P5"/>